<dbReference type="AlphaFoldDB" id="A0A1M6LXG4"/>
<evidence type="ECO:0000313" key="2">
    <source>
        <dbReference type="EMBL" id="SHJ75842.1"/>
    </source>
</evidence>
<keyword evidence="3" id="KW-1185">Reference proteome</keyword>
<dbReference type="PANTHER" id="PTHR12993">
    <property type="entry name" value="N-ACETYLGLUCOSAMINYL-PHOSPHATIDYLINOSITOL DE-N-ACETYLASE-RELATED"/>
    <property type="match status" value="1"/>
</dbReference>
<gene>
    <name evidence="2" type="ORF">SAMN02745244_03188</name>
</gene>
<reference evidence="2 3" key="1">
    <citation type="submission" date="2016-11" db="EMBL/GenBank/DDBJ databases">
        <authorList>
            <person name="Jaros S."/>
            <person name="Januszkiewicz K."/>
            <person name="Wedrychowicz H."/>
        </authorList>
    </citation>
    <scope>NUCLEOTIDE SEQUENCE [LARGE SCALE GENOMIC DNA]</scope>
    <source>
        <strain evidence="2 3">DSM 12906</strain>
    </source>
</reference>
<accession>A0A1M6LXG4</accession>
<dbReference type="Proteomes" id="UP000184512">
    <property type="component" value="Unassembled WGS sequence"/>
</dbReference>
<organism evidence="2 3">
    <name type="scientific">Tessaracoccus bendigoensis DSM 12906</name>
    <dbReference type="NCBI Taxonomy" id="1123357"/>
    <lineage>
        <taxon>Bacteria</taxon>
        <taxon>Bacillati</taxon>
        <taxon>Actinomycetota</taxon>
        <taxon>Actinomycetes</taxon>
        <taxon>Propionibacteriales</taxon>
        <taxon>Propionibacteriaceae</taxon>
        <taxon>Tessaracoccus</taxon>
    </lineage>
</organism>
<protein>
    <submittedName>
        <fullName evidence="2">N-acetylglucosaminyl deacetylase, LmbE family</fullName>
    </submittedName>
</protein>
<dbReference type="Gene3D" id="3.40.50.10320">
    <property type="entry name" value="LmbE-like"/>
    <property type="match status" value="1"/>
</dbReference>
<dbReference type="SUPFAM" id="SSF102588">
    <property type="entry name" value="LmbE-like"/>
    <property type="match status" value="1"/>
</dbReference>
<dbReference type="EMBL" id="FQZG01000077">
    <property type="protein sequence ID" value="SHJ75842.1"/>
    <property type="molecule type" value="Genomic_DNA"/>
</dbReference>
<name>A0A1M6LXG4_9ACTN</name>
<proteinExistence type="predicted"/>
<dbReference type="Pfam" id="PF02585">
    <property type="entry name" value="PIG-L"/>
    <property type="match status" value="1"/>
</dbReference>
<dbReference type="OrthoDB" id="3514174at2"/>
<dbReference type="GO" id="GO:0016137">
    <property type="term" value="P:glycoside metabolic process"/>
    <property type="evidence" value="ECO:0007669"/>
    <property type="project" value="UniProtKB-ARBA"/>
</dbReference>
<evidence type="ECO:0000313" key="3">
    <source>
        <dbReference type="Proteomes" id="UP000184512"/>
    </source>
</evidence>
<dbReference type="InterPro" id="IPR003737">
    <property type="entry name" value="GlcNAc_PI_deacetylase-related"/>
</dbReference>
<dbReference type="InterPro" id="IPR024078">
    <property type="entry name" value="LmbE-like_dom_sf"/>
</dbReference>
<evidence type="ECO:0000256" key="1">
    <source>
        <dbReference type="ARBA" id="ARBA00022833"/>
    </source>
</evidence>
<dbReference type="RefSeq" id="WP_073190160.1">
    <property type="nucleotide sequence ID" value="NZ_FQZG01000077.1"/>
</dbReference>
<sequence>MEQPSIEPFDDAAIRRVQVVVAHPDDAEYGTSAAVAHWTSKGVEVGYLLLTAGEAGMQRPPEEAGPLRAVEQQDACRSVGVKHLTILDFPDGMLEYGLPLRKAIAGEIRRFRPDAVVCGAGELHTPWGIDHADHRAAGVASIDAVRDADNRWVFRDLADEGLEPWGVTWLLLTGTRPTHFVAVDADAEARAVESLSAHKAYLADLPWHPAPGEFIPGMLKEQGEAAGVDRAVVFAAHRLRGQ</sequence>
<dbReference type="PANTHER" id="PTHR12993:SF28">
    <property type="entry name" value="LMBE FAMILY PROTEIN"/>
    <property type="match status" value="1"/>
</dbReference>
<keyword evidence="1" id="KW-0862">Zinc</keyword>
<dbReference type="GO" id="GO:0016811">
    <property type="term" value="F:hydrolase activity, acting on carbon-nitrogen (but not peptide) bonds, in linear amides"/>
    <property type="evidence" value="ECO:0007669"/>
    <property type="project" value="TreeGrafter"/>
</dbReference>